<evidence type="ECO:0000256" key="2">
    <source>
        <dbReference type="SAM" id="MobiDB-lite"/>
    </source>
</evidence>
<dbReference type="InParanoid" id="A0A0V0R1N9"/>
<protein>
    <submittedName>
        <fullName evidence="3">Uncharacterized protein</fullName>
    </submittedName>
</protein>
<proteinExistence type="predicted"/>
<name>A0A0V0R1N9_PSEPJ</name>
<dbReference type="EMBL" id="LDAU01000063">
    <property type="protein sequence ID" value="KRX08434.1"/>
    <property type="molecule type" value="Genomic_DNA"/>
</dbReference>
<evidence type="ECO:0000313" key="3">
    <source>
        <dbReference type="EMBL" id="KRX08434.1"/>
    </source>
</evidence>
<keyword evidence="1" id="KW-0175">Coiled coil</keyword>
<evidence type="ECO:0000313" key="4">
    <source>
        <dbReference type="Proteomes" id="UP000054937"/>
    </source>
</evidence>
<dbReference type="Proteomes" id="UP000054937">
    <property type="component" value="Unassembled WGS sequence"/>
</dbReference>
<organism evidence="3 4">
    <name type="scientific">Pseudocohnilembus persalinus</name>
    <name type="common">Ciliate</name>
    <dbReference type="NCBI Taxonomy" id="266149"/>
    <lineage>
        <taxon>Eukaryota</taxon>
        <taxon>Sar</taxon>
        <taxon>Alveolata</taxon>
        <taxon>Ciliophora</taxon>
        <taxon>Intramacronucleata</taxon>
        <taxon>Oligohymenophorea</taxon>
        <taxon>Scuticociliatia</taxon>
        <taxon>Philasterida</taxon>
        <taxon>Pseudocohnilembidae</taxon>
        <taxon>Pseudocohnilembus</taxon>
    </lineage>
</organism>
<evidence type="ECO:0000256" key="1">
    <source>
        <dbReference type="SAM" id="Coils"/>
    </source>
</evidence>
<dbReference type="AlphaFoldDB" id="A0A0V0R1N9"/>
<accession>A0A0V0R1N9</accession>
<reference evidence="3 4" key="1">
    <citation type="journal article" date="2015" name="Sci. Rep.">
        <title>Genome of the facultative scuticociliatosis pathogen Pseudocohnilembus persalinus provides insight into its virulence through horizontal gene transfer.</title>
        <authorList>
            <person name="Xiong J."/>
            <person name="Wang G."/>
            <person name="Cheng J."/>
            <person name="Tian M."/>
            <person name="Pan X."/>
            <person name="Warren A."/>
            <person name="Jiang C."/>
            <person name="Yuan D."/>
            <person name="Miao W."/>
        </authorList>
    </citation>
    <scope>NUCLEOTIDE SEQUENCE [LARGE SCALE GENOMIC DNA]</scope>
    <source>
        <strain evidence="3">36N120E</strain>
    </source>
</reference>
<keyword evidence="4" id="KW-1185">Reference proteome</keyword>
<comment type="caution">
    <text evidence="3">The sequence shown here is derived from an EMBL/GenBank/DDBJ whole genome shotgun (WGS) entry which is preliminary data.</text>
</comment>
<feature type="region of interest" description="Disordered" evidence="2">
    <location>
        <begin position="111"/>
        <end position="138"/>
    </location>
</feature>
<gene>
    <name evidence="3" type="ORF">PPERSA_12915</name>
</gene>
<feature type="compositionally biased region" description="Low complexity" evidence="2">
    <location>
        <begin position="111"/>
        <end position="130"/>
    </location>
</feature>
<sequence length="164" mass="19114">MGNCTSVKNSDRKFNNNKQQQIEYRLRNDSLLEKIQNLELKENIKRDKYFPQLQNLEQSTIMLSRRKNLNKEIQNMKQCQNIEILYDQPNQSSPKNYLGYKKVDLNSGKLLNSKSTNKSSAGSDSTLSSSKMPSLKNTQNNQTKYIDDLYNKNKNTFFSQTNLD</sequence>
<feature type="coiled-coil region" evidence="1">
    <location>
        <begin position="21"/>
        <end position="48"/>
    </location>
</feature>